<sequence>MKLHSRGGEETSRQQSGSRLFLARQEQQQRGVGVPVAKAQHPCGSCSRTANVVSFPKSKFILLSSKDREPPLLHHEMSRFTKMSWLVQ</sequence>
<evidence type="ECO:0000256" key="1">
    <source>
        <dbReference type="SAM" id="MobiDB-lite"/>
    </source>
</evidence>
<reference evidence="3" key="2">
    <citation type="submission" date="2002-11" db="EMBL/GenBank/DDBJ databases">
        <title>Oryza sativa nipponbare(GA3) genomic DNA, chromosome 6, BAC clone:OSJNBb0031F23.</title>
        <authorList>
            <person name="Sasaki T."/>
            <person name="Matsumoto T."/>
            <person name="Katayose Y."/>
        </authorList>
    </citation>
    <scope>NUCLEOTIDE SEQUENCE</scope>
</reference>
<reference evidence="4" key="3">
    <citation type="journal article" date="2005" name="Nature">
        <title>The map-based sequence of the rice genome.</title>
        <authorList>
            <consortium name="International rice genome sequencing project (IRGSP)"/>
            <person name="Matsumoto T."/>
            <person name="Wu J."/>
            <person name="Kanamori H."/>
            <person name="Katayose Y."/>
            <person name="Fujisawa M."/>
            <person name="Namiki N."/>
            <person name="Mizuno H."/>
            <person name="Yamamoto K."/>
            <person name="Antonio B.A."/>
            <person name="Baba T."/>
            <person name="Sakata K."/>
            <person name="Nagamura Y."/>
            <person name="Aoki H."/>
            <person name="Arikawa K."/>
            <person name="Arita K."/>
            <person name="Bito T."/>
            <person name="Chiden Y."/>
            <person name="Fujitsuka N."/>
            <person name="Fukunaka R."/>
            <person name="Hamada M."/>
            <person name="Harada C."/>
            <person name="Hayashi A."/>
            <person name="Hijishita S."/>
            <person name="Honda M."/>
            <person name="Hosokawa S."/>
            <person name="Ichikawa Y."/>
            <person name="Idonuma A."/>
            <person name="Iijima M."/>
            <person name="Ikeda M."/>
            <person name="Ikeno M."/>
            <person name="Ito K."/>
            <person name="Ito S."/>
            <person name="Ito T."/>
            <person name="Ito Y."/>
            <person name="Ito Y."/>
            <person name="Iwabuchi A."/>
            <person name="Kamiya K."/>
            <person name="Karasawa W."/>
            <person name="Kurita K."/>
            <person name="Katagiri S."/>
            <person name="Kikuta A."/>
            <person name="Kobayashi H."/>
            <person name="Kobayashi N."/>
            <person name="Machita K."/>
            <person name="Maehara T."/>
            <person name="Masukawa M."/>
            <person name="Mizubayashi T."/>
            <person name="Mukai Y."/>
            <person name="Nagasaki H."/>
            <person name="Nagata Y."/>
            <person name="Naito S."/>
            <person name="Nakashima M."/>
            <person name="Nakama Y."/>
            <person name="Nakamichi Y."/>
            <person name="Nakamura M."/>
            <person name="Meguro A."/>
            <person name="Negishi M."/>
            <person name="Ohta I."/>
            <person name="Ohta T."/>
            <person name="Okamoto M."/>
            <person name="Ono N."/>
            <person name="Saji S."/>
            <person name="Sakaguchi M."/>
            <person name="Sakai K."/>
            <person name="Shibata M."/>
            <person name="Shimokawa T."/>
            <person name="Song J."/>
            <person name="Takazaki Y."/>
            <person name="Terasawa K."/>
            <person name="Tsugane M."/>
            <person name="Tsuji K."/>
            <person name="Ueda S."/>
            <person name="Waki K."/>
            <person name="Yamagata H."/>
            <person name="Yamamoto M."/>
            <person name="Yamamoto S."/>
            <person name="Yamane H."/>
            <person name="Yoshiki S."/>
            <person name="Yoshihara R."/>
            <person name="Yukawa K."/>
            <person name="Zhong H."/>
            <person name="Yano M."/>
            <person name="Yuan Q."/>
            <person name="Ouyang S."/>
            <person name="Liu J."/>
            <person name="Jones K.M."/>
            <person name="Gansberger K."/>
            <person name="Moffat K."/>
            <person name="Hill J."/>
            <person name="Bera J."/>
            <person name="Fadrosh D."/>
            <person name="Jin S."/>
            <person name="Johri S."/>
            <person name="Kim M."/>
            <person name="Overton L."/>
            <person name="Reardon M."/>
            <person name="Tsitrin T."/>
            <person name="Vuong H."/>
            <person name="Weaver B."/>
            <person name="Ciecko A."/>
            <person name="Tallon L."/>
            <person name="Jackson J."/>
            <person name="Pai G."/>
            <person name="Aken S.V."/>
            <person name="Utterback T."/>
            <person name="Reidmuller S."/>
            <person name="Feldblyum T."/>
            <person name="Hsiao J."/>
            <person name="Zismann V."/>
            <person name="Iobst S."/>
            <person name="de Vazeille A.R."/>
            <person name="Buell C.R."/>
            <person name="Ying K."/>
            <person name="Li Y."/>
            <person name="Lu T."/>
            <person name="Huang Y."/>
            <person name="Zhao Q."/>
            <person name="Feng Q."/>
            <person name="Zhang L."/>
            <person name="Zhu J."/>
            <person name="Weng Q."/>
            <person name="Mu J."/>
            <person name="Lu Y."/>
            <person name="Fan D."/>
            <person name="Liu Y."/>
            <person name="Guan J."/>
            <person name="Zhang Y."/>
            <person name="Yu S."/>
            <person name="Liu X."/>
            <person name="Zhang Y."/>
            <person name="Hong G."/>
            <person name="Han B."/>
            <person name="Choisne N."/>
            <person name="Demange N."/>
            <person name="Orjeda G."/>
            <person name="Samain S."/>
            <person name="Cattolico L."/>
            <person name="Pelletier E."/>
            <person name="Couloux A."/>
            <person name="Segurens B."/>
            <person name="Wincker P."/>
            <person name="D'Hont A."/>
            <person name="Scarpelli C."/>
            <person name="Weissenbach J."/>
            <person name="Salanoubat M."/>
            <person name="Quetier F."/>
            <person name="Yu Y."/>
            <person name="Kim H.R."/>
            <person name="Rambo T."/>
            <person name="Currie J."/>
            <person name="Collura K."/>
            <person name="Luo M."/>
            <person name="Yang T."/>
            <person name="Ammiraju J.S.S."/>
            <person name="Engler F."/>
            <person name="Soderlund C."/>
            <person name="Wing R.A."/>
            <person name="Palmer L.E."/>
            <person name="de la Bastide M."/>
            <person name="Spiegel L."/>
            <person name="Nascimento L."/>
            <person name="Zutavern T."/>
            <person name="O'Shaughnessy A."/>
            <person name="Dike S."/>
            <person name="Dedhia N."/>
            <person name="Preston R."/>
            <person name="Balija V."/>
            <person name="McCombie W.R."/>
            <person name="Chow T."/>
            <person name="Chen H."/>
            <person name="Chung M."/>
            <person name="Chen C."/>
            <person name="Shaw J."/>
            <person name="Wu H."/>
            <person name="Hsiao K."/>
            <person name="Chao Y."/>
            <person name="Chu M."/>
            <person name="Cheng C."/>
            <person name="Hour A."/>
            <person name="Lee P."/>
            <person name="Lin S."/>
            <person name="Lin Y."/>
            <person name="Liou J."/>
            <person name="Liu S."/>
            <person name="Hsing Y."/>
            <person name="Raghuvanshi S."/>
            <person name="Mohanty A."/>
            <person name="Bharti A.K."/>
            <person name="Gaur A."/>
            <person name="Gupta V."/>
            <person name="Kumar D."/>
            <person name="Ravi V."/>
            <person name="Vij S."/>
            <person name="Kapur A."/>
            <person name="Khurana P."/>
            <person name="Khurana P."/>
            <person name="Khurana J.P."/>
            <person name="Tyagi A.K."/>
            <person name="Gaikwad K."/>
            <person name="Singh A."/>
            <person name="Dalal V."/>
            <person name="Srivastava S."/>
            <person name="Dixit A."/>
            <person name="Pal A.K."/>
            <person name="Ghazi I.A."/>
            <person name="Yadav M."/>
            <person name="Pandit A."/>
            <person name="Bhargava A."/>
            <person name="Sureshbabu K."/>
            <person name="Batra K."/>
            <person name="Sharma T.R."/>
            <person name="Mohapatra T."/>
            <person name="Singh N.K."/>
            <person name="Messing J."/>
            <person name="Nelson A.B."/>
            <person name="Fuks G."/>
            <person name="Kavchok S."/>
            <person name="Keizer G."/>
            <person name="Linton E."/>
            <person name="Llaca V."/>
            <person name="Song R."/>
            <person name="Tanyolac B."/>
            <person name="Young S."/>
            <person name="Ho-Il K."/>
            <person name="Hahn J.H."/>
            <person name="Sangsakoo G."/>
            <person name="Vanavichit A."/>
            <person name="de Mattos Luiz.A.T."/>
            <person name="Zimmer P.D."/>
            <person name="Malone G."/>
            <person name="Dellagostin O."/>
            <person name="de Oliveira A.C."/>
            <person name="Bevan M."/>
            <person name="Bancroft I."/>
            <person name="Minx P."/>
            <person name="Cordum H."/>
            <person name="Wilson R."/>
            <person name="Cheng Z."/>
            <person name="Jin W."/>
            <person name="Jiang J."/>
            <person name="Leong S.A."/>
            <person name="Iwama H."/>
            <person name="Gojobori T."/>
            <person name="Itoh T."/>
            <person name="Niimura Y."/>
            <person name="Fujii Y."/>
            <person name="Habara T."/>
            <person name="Sakai H."/>
            <person name="Sato Y."/>
            <person name="Wilson G."/>
            <person name="Kumar K."/>
            <person name="McCouch S."/>
            <person name="Juretic N."/>
            <person name="Hoen D."/>
            <person name="Wright S."/>
            <person name="Bruskiewich R."/>
            <person name="Bureau T."/>
            <person name="Miyao A."/>
            <person name="Hirochika H."/>
            <person name="Nishikawa T."/>
            <person name="Kadowaki K."/>
            <person name="Sugiura M."/>
            <person name="Burr B."/>
            <person name="Sasaki T."/>
        </authorList>
    </citation>
    <scope>NUCLEOTIDE SEQUENCE [LARGE SCALE GENOMIC DNA]</scope>
    <source>
        <strain evidence="4">cv. Nipponbare</strain>
    </source>
</reference>
<evidence type="ECO:0000313" key="2">
    <source>
        <dbReference type="EMBL" id="BAD35867.1"/>
    </source>
</evidence>
<dbReference type="Proteomes" id="UP000000763">
    <property type="component" value="Chromosome 6"/>
</dbReference>
<gene>
    <name evidence="3" type="ORF">OSJNBb0031F23.40</name>
    <name evidence="2" type="ORF">P0543C04.3</name>
</gene>
<accession>Q69KE6</accession>
<evidence type="ECO:0000313" key="4">
    <source>
        <dbReference type="Proteomes" id="UP000000763"/>
    </source>
</evidence>
<protein>
    <submittedName>
        <fullName evidence="3">Uncharacterized protein</fullName>
    </submittedName>
</protein>
<dbReference type="EMBL" id="AP004755">
    <property type="protein sequence ID" value="BAD35867.1"/>
    <property type="molecule type" value="Genomic_DNA"/>
</dbReference>
<feature type="region of interest" description="Disordered" evidence="1">
    <location>
        <begin position="1"/>
        <end position="40"/>
    </location>
</feature>
<evidence type="ECO:0000313" key="3">
    <source>
        <dbReference type="EMBL" id="BAD36594.1"/>
    </source>
</evidence>
<reference evidence="2" key="1">
    <citation type="submission" date="2002-02" db="EMBL/GenBank/DDBJ databases">
        <title>Oryza sativa nipponbare(GA3) genomic DNA, chromosome 6, PAC clone:P0543C04.</title>
        <authorList>
            <person name="Sasaki T."/>
            <person name="Matsumoto T."/>
            <person name="Yamamoto K."/>
        </authorList>
    </citation>
    <scope>NUCLEOTIDE SEQUENCE</scope>
</reference>
<dbReference type="EMBL" id="AP005928">
    <property type="protein sequence ID" value="BAD36594.1"/>
    <property type="molecule type" value="Genomic_DNA"/>
</dbReference>
<dbReference type="AlphaFoldDB" id="Q69KE6"/>
<name>Q69KE6_ORYSJ</name>
<organism evidence="3 4">
    <name type="scientific">Oryza sativa subsp. japonica</name>
    <name type="common">Rice</name>
    <dbReference type="NCBI Taxonomy" id="39947"/>
    <lineage>
        <taxon>Eukaryota</taxon>
        <taxon>Viridiplantae</taxon>
        <taxon>Streptophyta</taxon>
        <taxon>Embryophyta</taxon>
        <taxon>Tracheophyta</taxon>
        <taxon>Spermatophyta</taxon>
        <taxon>Magnoliopsida</taxon>
        <taxon>Liliopsida</taxon>
        <taxon>Poales</taxon>
        <taxon>Poaceae</taxon>
        <taxon>BOP clade</taxon>
        <taxon>Oryzoideae</taxon>
        <taxon>Oryzeae</taxon>
        <taxon>Oryzinae</taxon>
        <taxon>Oryza</taxon>
        <taxon>Oryza sativa</taxon>
    </lineage>
</organism>
<reference evidence="4" key="4">
    <citation type="journal article" date="2008" name="Nucleic Acids Res.">
        <title>The rice annotation project database (RAP-DB): 2008 update.</title>
        <authorList>
            <consortium name="The rice annotation project (RAP)"/>
        </authorList>
    </citation>
    <scope>GENOME REANNOTATION</scope>
    <source>
        <strain evidence="4">cv. Nipponbare</strain>
    </source>
</reference>
<proteinExistence type="predicted"/>
<feature type="compositionally biased region" description="Basic and acidic residues" evidence="1">
    <location>
        <begin position="1"/>
        <end position="12"/>
    </location>
</feature>